<comment type="similarity">
    <text evidence="1 2">Belongs to the DTD family.</text>
</comment>
<comment type="catalytic activity">
    <reaction evidence="2">
        <text>glycyl-tRNA(Ala) + H2O = tRNA(Ala) + glycine + H(+)</text>
        <dbReference type="Rhea" id="RHEA:53744"/>
        <dbReference type="Rhea" id="RHEA-COMP:9657"/>
        <dbReference type="Rhea" id="RHEA-COMP:13640"/>
        <dbReference type="ChEBI" id="CHEBI:15377"/>
        <dbReference type="ChEBI" id="CHEBI:15378"/>
        <dbReference type="ChEBI" id="CHEBI:57305"/>
        <dbReference type="ChEBI" id="CHEBI:78442"/>
        <dbReference type="ChEBI" id="CHEBI:78522"/>
    </reaction>
</comment>
<dbReference type="PANTHER" id="PTHR10472:SF5">
    <property type="entry name" value="D-AMINOACYL-TRNA DEACYLASE 1"/>
    <property type="match status" value="1"/>
</dbReference>
<evidence type="ECO:0000256" key="1">
    <source>
        <dbReference type="ARBA" id="ARBA00009673"/>
    </source>
</evidence>
<keyword evidence="2" id="KW-0378">Hydrolase</keyword>
<dbReference type="PANTHER" id="PTHR10472">
    <property type="entry name" value="D-TYROSYL-TRNA TYR DEACYLASE"/>
    <property type="match status" value="1"/>
</dbReference>
<dbReference type="AlphaFoldDB" id="A0A150WBT2"/>
<evidence type="ECO:0000256" key="2">
    <source>
        <dbReference type="HAMAP-Rule" id="MF_00518"/>
    </source>
</evidence>
<reference evidence="3 4" key="1">
    <citation type="submission" date="2016-03" db="EMBL/GenBank/DDBJ databases">
        <authorList>
            <person name="Ploux O."/>
        </authorList>
    </citation>
    <scope>NUCLEOTIDE SEQUENCE [LARGE SCALE GENOMIC DNA]</scope>
    <source>
        <strain evidence="3 4">BER2</strain>
    </source>
</reference>
<keyword evidence="2" id="KW-0820">tRNA-binding</keyword>
<sequence>MKAVVQRVLNASVTVDGKLISSIDKGFLTLLGVAKGDTEEQLQKLINKIIALRVFPDENGKMNLSLKDVGGQHLIVSQFTLLGDASKGNRPSFINAEAPEIANALYEKALELSQAQGVPTHGGVFGGDMKVGLTNDGPVTLLLEV</sequence>
<dbReference type="GO" id="GO:0043908">
    <property type="term" value="F:Ser(Gly)-tRNA(Ala) hydrolase activity"/>
    <property type="evidence" value="ECO:0007669"/>
    <property type="project" value="UniProtKB-UniRule"/>
</dbReference>
<proteinExistence type="inferred from homology"/>
<comment type="subunit">
    <text evidence="2">Homodimer.</text>
</comment>
<dbReference type="GO" id="GO:0051500">
    <property type="term" value="F:D-tyrosyl-tRNA(Tyr) deacylase activity"/>
    <property type="evidence" value="ECO:0007669"/>
    <property type="project" value="TreeGrafter"/>
</dbReference>
<gene>
    <name evidence="2" type="primary">dtd</name>
    <name evidence="3" type="ORF">AZI85_13245</name>
</gene>
<dbReference type="GO" id="GO:0005737">
    <property type="term" value="C:cytoplasm"/>
    <property type="evidence" value="ECO:0007669"/>
    <property type="project" value="UniProtKB-SubCell"/>
</dbReference>
<dbReference type="NCBIfam" id="TIGR00256">
    <property type="entry name" value="D-aminoacyl-tRNA deacylase"/>
    <property type="match status" value="1"/>
</dbReference>
<accession>A0A150WBT2</accession>
<protein>
    <recommendedName>
        <fullName evidence="2">D-aminoacyl-tRNA deacylase</fullName>
        <shortName evidence="2">DTD</shortName>
        <ecNumber evidence="2">3.1.1.96</ecNumber>
    </recommendedName>
    <alternativeName>
        <fullName evidence="2">Gly-tRNA(Ala) deacylase</fullName>
        <ecNumber evidence="2">3.1.1.-</ecNumber>
    </alternativeName>
</protein>
<comment type="function">
    <text evidence="2">An aminoacyl-tRNA editing enzyme that deacylates mischarged D-aminoacyl-tRNAs. Also deacylates mischarged glycyl-tRNA(Ala), protecting cells against glycine mischarging by AlaRS. Acts via tRNA-based rather than protein-based catalysis; rejects L-amino acids rather than detecting D-amino acids in the active site. By recycling D-aminoacyl-tRNA to D-amino acids and free tRNA molecules, this enzyme counteracts the toxicity associated with the formation of D-aminoacyl-tRNA entities in vivo and helps enforce protein L-homochirality.</text>
</comment>
<comment type="catalytic activity">
    <reaction evidence="2">
        <text>a D-aminoacyl-tRNA + H2O = a tRNA + a D-alpha-amino acid + H(+)</text>
        <dbReference type="Rhea" id="RHEA:13953"/>
        <dbReference type="Rhea" id="RHEA-COMP:10123"/>
        <dbReference type="Rhea" id="RHEA-COMP:10124"/>
        <dbReference type="ChEBI" id="CHEBI:15377"/>
        <dbReference type="ChEBI" id="CHEBI:15378"/>
        <dbReference type="ChEBI" id="CHEBI:59871"/>
        <dbReference type="ChEBI" id="CHEBI:78442"/>
        <dbReference type="ChEBI" id="CHEBI:79333"/>
        <dbReference type="EC" id="3.1.1.96"/>
    </reaction>
</comment>
<dbReference type="OrthoDB" id="5293629at2"/>
<dbReference type="GO" id="GO:0000049">
    <property type="term" value="F:tRNA binding"/>
    <property type="evidence" value="ECO:0007669"/>
    <property type="project" value="UniProtKB-UniRule"/>
</dbReference>
<dbReference type="HAMAP" id="MF_00518">
    <property type="entry name" value="Deacylase_Dtd"/>
    <property type="match status" value="1"/>
</dbReference>
<dbReference type="Gene3D" id="3.50.80.10">
    <property type="entry name" value="D-tyrosyl-tRNA(Tyr) deacylase"/>
    <property type="match status" value="1"/>
</dbReference>
<comment type="domain">
    <text evidence="2">A Gly-cisPro motif from one monomer fits into the active site of the other monomer to allow specific chiral rejection of L-amino acids.</text>
</comment>
<comment type="caution">
    <text evidence="3">The sequence shown here is derived from an EMBL/GenBank/DDBJ whole genome shotgun (WGS) entry which is preliminary data.</text>
</comment>
<dbReference type="EC" id="3.1.1.-" evidence="2"/>
<dbReference type="InterPro" id="IPR023509">
    <property type="entry name" value="DTD-like_sf"/>
</dbReference>
<keyword evidence="2" id="KW-0963">Cytoplasm</keyword>
<dbReference type="RefSeq" id="WP_063245189.1">
    <property type="nucleotide sequence ID" value="NZ_LUKF01000020.1"/>
</dbReference>
<organism evidence="3 4">
    <name type="scientific">Bdellovibrio bacteriovorus</name>
    <dbReference type="NCBI Taxonomy" id="959"/>
    <lineage>
        <taxon>Bacteria</taxon>
        <taxon>Pseudomonadati</taxon>
        <taxon>Bdellovibrionota</taxon>
        <taxon>Bdellovibrionia</taxon>
        <taxon>Bdellovibrionales</taxon>
        <taxon>Pseudobdellovibrionaceae</taxon>
        <taxon>Bdellovibrio</taxon>
    </lineage>
</organism>
<keyword evidence="2" id="KW-0694">RNA-binding</keyword>
<dbReference type="FunFam" id="3.50.80.10:FF:000001">
    <property type="entry name" value="D-aminoacyl-tRNA deacylase"/>
    <property type="match status" value="1"/>
</dbReference>
<dbReference type="GO" id="GO:0106026">
    <property type="term" value="F:Gly-tRNA(Ala) deacylase activity"/>
    <property type="evidence" value="ECO:0007669"/>
    <property type="project" value="UniProtKB-UniRule"/>
</dbReference>
<dbReference type="Pfam" id="PF02580">
    <property type="entry name" value="Tyr_Deacylase"/>
    <property type="match status" value="1"/>
</dbReference>
<evidence type="ECO:0000313" key="3">
    <source>
        <dbReference type="EMBL" id="KYG60427.1"/>
    </source>
</evidence>
<dbReference type="Proteomes" id="UP000075391">
    <property type="component" value="Unassembled WGS sequence"/>
</dbReference>
<dbReference type="EC" id="3.1.1.96" evidence="2"/>
<comment type="subcellular location">
    <subcellularLocation>
        <location evidence="2">Cytoplasm</location>
    </subcellularLocation>
</comment>
<evidence type="ECO:0000313" key="4">
    <source>
        <dbReference type="Proteomes" id="UP000075391"/>
    </source>
</evidence>
<name>A0A150WBT2_BDEBC</name>
<dbReference type="EMBL" id="LUKF01000020">
    <property type="protein sequence ID" value="KYG60427.1"/>
    <property type="molecule type" value="Genomic_DNA"/>
</dbReference>
<dbReference type="GO" id="GO:0019478">
    <property type="term" value="P:D-amino acid catabolic process"/>
    <property type="evidence" value="ECO:0007669"/>
    <property type="project" value="UniProtKB-UniRule"/>
</dbReference>
<dbReference type="InterPro" id="IPR003732">
    <property type="entry name" value="Daa-tRNA_deacyls_DTD"/>
</dbReference>
<dbReference type="SUPFAM" id="SSF69500">
    <property type="entry name" value="DTD-like"/>
    <property type="match status" value="1"/>
</dbReference>
<feature type="short sequence motif" description="Gly-cisPro motif, important for rejection of L-amino acids" evidence="2">
    <location>
        <begin position="137"/>
        <end position="138"/>
    </location>
</feature>